<dbReference type="InterPro" id="IPR039421">
    <property type="entry name" value="Type_1_exporter"/>
</dbReference>
<dbReference type="SUPFAM" id="SSF90123">
    <property type="entry name" value="ABC transporter transmembrane region"/>
    <property type="match status" value="1"/>
</dbReference>
<dbReference type="Pfam" id="PF00664">
    <property type="entry name" value="ABC_membrane"/>
    <property type="match status" value="1"/>
</dbReference>
<evidence type="ECO:0000259" key="9">
    <source>
        <dbReference type="PROSITE" id="PS50893"/>
    </source>
</evidence>
<gene>
    <name evidence="11" type="ORF">RM572_03420</name>
</gene>
<dbReference type="PANTHER" id="PTHR43394:SF1">
    <property type="entry name" value="ATP-BINDING CASSETTE SUB-FAMILY B MEMBER 10, MITOCHONDRIAL"/>
    <property type="match status" value="1"/>
</dbReference>
<comment type="subcellular location">
    <subcellularLocation>
        <location evidence="1">Cell membrane</location>
        <topology evidence="1">Multi-pass membrane protein</topology>
    </subcellularLocation>
</comment>
<organism evidence="11 12">
    <name type="scientific">Streptomyces hazeniae</name>
    <dbReference type="NCBI Taxonomy" id="3075538"/>
    <lineage>
        <taxon>Bacteria</taxon>
        <taxon>Bacillati</taxon>
        <taxon>Actinomycetota</taxon>
        <taxon>Actinomycetes</taxon>
        <taxon>Kitasatosporales</taxon>
        <taxon>Streptomycetaceae</taxon>
        <taxon>Streptomyces</taxon>
    </lineage>
</organism>
<dbReference type="Proteomes" id="UP001183414">
    <property type="component" value="Unassembled WGS sequence"/>
</dbReference>
<feature type="compositionally biased region" description="Low complexity" evidence="7">
    <location>
        <begin position="596"/>
        <end position="605"/>
    </location>
</feature>
<evidence type="ECO:0000259" key="10">
    <source>
        <dbReference type="PROSITE" id="PS50929"/>
    </source>
</evidence>
<keyword evidence="12" id="KW-1185">Reference proteome</keyword>
<evidence type="ECO:0000313" key="12">
    <source>
        <dbReference type="Proteomes" id="UP001183414"/>
    </source>
</evidence>
<dbReference type="PANTHER" id="PTHR43394">
    <property type="entry name" value="ATP-DEPENDENT PERMEASE MDL1, MITOCHONDRIAL"/>
    <property type="match status" value="1"/>
</dbReference>
<name>A0ABU2NQD5_9ACTN</name>
<dbReference type="PROSITE" id="PS50893">
    <property type="entry name" value="ABC_TRANSPORTER_2"/>
    <property type="match status" value="1"/>
</dbReference>
<dbReference type="EMBL" id="JAVREQ010000001">
    <property type="protein sequence ID" value="MDT0377823.1"/>
    <property type="molecule type" value="Genomic_DNA"/>
</dbReference>
<dbReference type="Gene3D" id="1.20.1560.10">
    <property type="entry name" value="ABC transporter type 1, transmembrane domain"/>
    <property type="match status" value="1"/>
</dbReference>
<dbReference type="PROSITE" id="PS50929">
    <property type="entry name" value="ABC_TM1F"/>
    <property type="match status" value="1"/>
</dbReference>
<evidence type="ECO:0000256" key="5">
    <source>
        <dbReference type="ARBA" id="ARBA00022989"/>
    </source>
</evidence>
<dbReference type="GO" id="GO:0005524">
    <property type="term" value="F:ATP binding"/>
    <property type="evidence" value="ECO:0007669"/>
    <property type="project" value="UniProtKB-KW"/>
</dbReference>
<keyword evidence="5 8" id="KW-1133">Transmembrane helix</keyword>
<feature type="transmembrane region" description="Helical" evidence="8">
    <location>
        <begin position="263"/>
        <end position="284"/>
    </location>
</feature>
<feature type="transmembrane region" description="Helical" evidence="8">
    <location>
        <begin position="150"/>
        <end position="171"/>
    </location>
</feature>
<dbReference type="InterPro" id="IPR036640">
    <property type="entry name" value="ABC1_TM_sf"/>
</dbReference>
<keyword evidence="4 11" id="KW-0067">ATP-binding</keyword>
<feature type="region of interest" description="Disordered" evidence="7">
    <location>
        <begin position="1"/>
        <end position="23"/>
    </location>
</feature>
<sequence>MAAPTRETVPSRPSRGRDAQDGPQAVGPVRLLWQAAAASRTGTGALLLLELAESAVALTLPAVLGHTLDRLLAGERPVTLFALCGALIAAEMLFAAAGALLTGVLGARGTAWLRRRTFTHLLALGPRGAARFAPGDLVTRLGANATDAGTAPAAGAAAVATLVTPVGGLIALAVVDLWLAAVFLAGVPLLVLLLRAFARSSSESVGRYQETQGRIAATLVEALGGAATVAAAGTVGREQARVLRPLAELGAHGRRMWHVYGRAMVGSGILAPLLTTAVLATGGLRLAADAVSVGDLLAAARYCVLAAGIGAFAGRLDALVRGRAAATRLTDVLAVPAVPHGTRRLPPTPGERPEQGRAPGRLELRDVAVTRDGRTVLDGVDLVVPGGTTVAVVGRSGSGKSLLAAVAGRLEDPERGEVLLDGVPLRDLGADELRAEVGYAFERPALFGTTVGDAVGFGPHPPPRDEVTAAARAAGADGFVRRLPDGYDTAVAAAPLSGGELQRLGLARAFVQAGRLLVLDDATSSLDSVTEMQVGRALAHEVRPGTRLLVAHRVSSAARADAVAWLDAGRIRAVGRHADLWHDPAYRAVFAATENGPTDTGPTDTSPKDTGPETSSLTPPDSPGPPAEPGAAEKRGGTR</sequence>
<feature type="transmembrane region" description="Helical" evidence="8">
    <location>
        <begin position="296"/>
        <end position="314"/>
    </location>
</feature>
<dbReference type="SMART" id="SM00382">
    <property type="entry name" value="AAA"/>
    <property type="match status" value="1"/>
</dbReference>
<dbReference type="Pfam" id="PF00005">
    <property type="entry name" value="ABC_tran"/>
    <property type="match status" value="1"/>
</dbReference>
<evidence type="ECO:0000256" key="2">
    <source>
        <dbReference type="ARBA" id="ARBA00022692"/>
    </source>
</evidence>
<keyword evidence="2 8" id="KW-0812">Transmembrane</keyword>
<protein>
    <submittedName>
        <fullName evidence="11">ABC transporter ATP-binding protein</fullName>
    </submittedName>
</protein>
<feature type="region of interest" description="Disordered" evidence="7">
    <location>
        <begin position="593"/>
        <end position="639"/>
    </location>
</feature>
<keyword evidence="3" id="KW-0547">Nucleotide-binding</keyword>
<dbReference type="RefSeq" id="WP_311671738.1">
    <property type="nucleotide sequence ID" value="NZ_JAVREQ010000001.1"/>
</dbReference>
<evidence type="ECO:0000256" key="4">
    <source>
        <dbReference type="ARBA" id="ARBA00022840"/>
    </source>
</evidence>
<dbReference type="InterPro" id="IPR011527">
    <property type="entry name" value="ABC1_TM_dom"/>
</dbReference>
<feature type="transmembrane region" description="Helical" evidence="8">
    <location>
        <begin position="177"/>
        <end position="198"/>
    </location>
</feature>
<dbReference type="CDD" id="cd07346">
    <property type="entry name" value="ABC_6TM_exporters"/>
    <property type="match status" value="1"/>
</dbReference>
<evidence type="ECO:0000256" key="1">
    <source>
        <dbReference type="ARBA" id="ARBA00004651"/>
    </source>
</evidence>
<dbReference type="PROSITE" id="PS00211">
    <property type="entry name" value="ABC_TRANSPORTER_1"/>
    <property type="match status" value="1"/>
</dbReference>
<accession>A0ABU2NQD5</accession>
<reference evidence="12" key="1">
    <citation type="submission" date="2023-07" db="EMBL/GenBank/DDBJ databases">
        <title>30 novel species of actinomycetes from the DSMZ collection.</title>
        <authorList>
            <person name="Nouioui I."/>
        </authorList>
    </citation>
    <scope>NUCLEOTIDE SEQUENCE [LARGE SCALE GENOMIC DNA]</scope>
    <source>
        <strain evidence="12">DSM 42041</strain>
    </source>
</reference>
<dbReference type="SUPFAM" id="SSF52540">
    <property type="entry name" value="P-loop containing nucleoside triphosphate hydrolases"/>
    <property type="match status" value="1"/>
</dbReference>
<evidence type="ECO:0000256" key="6">
    <source>
        <dbReference type="ARBA" id="ARBA00023136"/>
    </source>
</evidence>
<dbReference type="InterPro" id="IPR003439">
    <property type="entry name" value="ABC_transporter-like_ATP-bd"/>
</dbReference>
<dbReference type="InterPro" id="IPR027417">
    <property type="entry name" value="P-loop_NTPase"/>
</dbReference>
<dbReference type="InterPro" id="IPR017871">
    <property type="entry name" value="ABC_transporter-like_CS"/>
</dbReference>
<evidence type="ECO:0000256" key="7">
    <source>
        <dbReference type="SAM" id="MobiDB-lite"/>
    </source>
</evidence>
<evidence type="ECO:0000256" key="8">
    <source>
        <dbReference type="SAM" id="Phobius"/>
    </source>
</evidence>
<dbReference type="Gene3D" id="3.40.50.300">
    <property type="entry name" value="P-loop containing nucleotide triphosphate hydrolases"/>
    <property type="match status" value="1"/>
</dbReference>
<comment type="caution">
    <text evidence="11">The sequence shown here is derived from an EMBL/GenBank/DDBJ whole genome shotgun (WGS) entry which is preliminary data.</text>
</comment>
<feature type="domain" description="ABC transporter" evidence="9">
    <location>
        <begin position="362"/>
        <end position="593"/>
    </location>
</feature>
<keyword evidence="6 8" id="KW-0472">Membrane</keyword>
<dbReference type="InterPro" id="IPR003593">
    <property type="entry name" value="AAA+_ATPase"/>
</dbReference>
<evidence type="ECO:0000256" key="3">
    <source>
        <dbReference type="ARBA" id="ARBA00022741"/>
    </source>
</evidence>
<evidence type="ECO:0000313" key="11">
    <source>
        <dbReference type="EMBL" id="MDT0377823.1"/>
    </source>
</evidence>
<feature type="domain" description="ABC transmembrane type-1" evidence="10">
    <location>
        <begin position="45"/>
        <end position="308"/>
    </location>
</feature>
<feature type="transmembrane region" description="Helical" evidence="8">
    <location>
        <begin position="80"/>
        <end position="107"/>
    </location>
</feature>
<proteinExistence type="predicted"/>